<organism evidence="1 2">
    <name type="scientific">Colletotrichum truncatum</name>
    <name type="common">Anthracnose fungus</name>
    <name type="synonym">Colletotrichum capsici</name>
    <dbReference type="NCBI Taxonomy" id="5467"/>
    <lineage>
        <taxon>Eukaryota</taxon>
        <taxon>Fungi</taxon>
        <taxon>Dikarya</taxon>
        <taxon>Ascomycota</taxon>
        <taxon>Pezizomycotina</taxon>
        <taxon>Sordariomycetes</taxon>
        <taxon>Hypocreomycetidae</taxon>
        <taxon>Glomerellales</taxon>
        <taxon>Glomerellaceae</taxon>
        <taxon>Colletotrichum</taxon>
        <taxon>Colletotrichum truncatum species complex</taxon>
    </lineage>
</organism>
<reference evidence="1 2" key="1">
    <citation type="journal article" date="2020" name="Phytopathology">
        <title>Genome Sequence Resources of Colletotrichum truncatum, C. plurivorum, C. musicola, and C. sojae: Four Species Pathogenic to Soybean (Glycine max).</title>
        <authorList>
            <person name="Rogerio F."/>
            <person name="Boufleur T.R."/>
            <person name="Ciampi-Guillardi M."/>
            <person name="Sukno S.A."/>
            <person name="Thon M.R."/>
            <person name="Massola Junior N.S."/>
            <person name="Baroncelli R."/>
        </authorList>
    </citation>
    <scope>NUCLEOTIDE SEQUENCE [LARGE SCALE GENOMIC DNA]</scope>
    <source>
        <strain evidence="1 2">CMES1059</strain>
    </source>
</reference>
<name>A0ACC3YJR4_COLTU</name>
<dbReference type="EMBL" id="VUJX02000009">
    <property type="protein sequence ID" value="KAL0932134.1"/>
    <property type="molecule type" value="Genomic_DNA"/>
</dbReference>
<comment type="caution">
    <text evidence="1">The sequence shown here is derived from an EMBL/GenBank/DDBJ whole genome shotgun (WGS) entry which is preliminary data.</text>
</comment>
<evidence type="ECO:0000313" key="2">
    <source>
        <dbReference type="Proteomes" id="UP000805649"/>
    </source>
</evidence>
<accession>A0ACC3YJR4</accession>
<protein>
    <submittedName>
        <fullName evidence="1">Uncharacterized protein</fullName>
    </submittedName>
</protein>
<evidence type="ECO:0000313" key="1">
    <source>
        <dbReference type="EMBL" id="KAL0932134.1"/>
    </source>
</evidence>
<proteinExistence type="predicted"/>
<dbReference type="Proteomes" id="UP000805649">
    <property type="component" value="Unassembled WGS sequence"/>
</dbReference>
<gene>
    <name evidence="1" type="ORF">CTRU02_213087</name>
</gene>
<keyword evidence="2" id="KW-1185">Reference proteome</keyword>
<sequence length="485" mass="56034">MTRISVFEDPWSNDRAKIPLETSTIKHIQLIEIFLKLLPHFQKNDKNQITIEALVYSEWRYVNYIRFLDYYGMAANDFPPPWDVAMIWYCHLLSPHQFHRHLWDSQHTSYGLNHHHFPLTHLLYLYNSGKWSHPKARKHWNRWNRTKSSPGLPFQLWDSPPWETKRKSSLFSIFSGKPSSKPASGEKAEEPTIRFYSTWCRTSGKKEWKLSQYTDLRRGKRPMLCINASRHSRYGARCELTPWPSLEDFRNVINRQTCFWKAVIKARDSDPNFASKPNLEIGLSDYEKFIKLHGQPPRLRQVPNTNVWRVDMNGLPSPDKWSESRNREFVPPTLLIDLLWHTHRLYPASYWTWSFNTAGRLIDYEHTSSAVTAKRFLEETDLEWKKRNGFPVETRHTMEEFRKEGYLYIPDAAIVPPGYPARVPIDWTLGGTNPVKGRRRGYKGQYYVCEGIFITFDGGSGDGGGGGDGGCGGDGGGGGGDGGGC</sequence>